<feature type="chain" id="PRO_5037566697" description="Leucine-rich repeat domain-containing protein" evidence="1">
    <location>
        <begin position="20"/>
        <end position="381"/>
    </location>
</feature>
<dbReference type="AlphaFoldDB" id="A0A938WMR6"/>
<organism evidence="2 3">
    <name type="scientific">Marseilla massiliensis</name>
    <dbReference type="NCBI Taxonomy" id="1841864"/>
    <lineage>
        <taxon>Bacteria</taxon>
        <taxon>Pseudomonadati</taxon>
        <taxon>Bacteroidota</taxon>
        <taxon>Bacteroidia</taxon>
        <taxon>Bacteroidales</taxon>
        <taxon>Prevotellaceae</taxon>
        <taxon>Marseilla</taxon>
    </lineage>
</organism>
<name>A0A938WMR6_9BACT</name>
<evidence type="ECO:0000313" key="3">
    <source>
        <dbReference type="Proteomes" id="UP000764045"/>
    </source>
</evidence>
<evidence type="ECO:0000313" key="2">
    <source>
        <dbReference type="EMBL" id="MBM6662160.1"/>
    </source>
</evidence>
<dbReference type="Gene3D" id="3.80.10.10">
    <property type="entry name" value="Ribonuclease Inhibitor"/>
    <property type="match status" value="2"/>
</dbReference>
<gene>
    <name evidence="2" type="ORF">H6B30_10430</name>
</gene>
<dbReference type="InterPro" id="IPR032675">
    <property type="entry name" value="LRR_dom_sf"/>
</dbReference>
<keyword evidence="3" id="KW-1185">Reference proteome</keyword>
<accession>A0A938WMR6</accession>
<reference evidence="2 3" key="1">
    <citation type="journal article" date="2021" name="Sci. Rep.">
        <title>The distribution of antibiotic resistance genes in chicken gut microbiota commensals.</title>
        <authorList>
            <person name="Juricova H."/>
            <person name="Matiasovicova J."/>
            <person name="Kubasova T."/>
            <person name="Cejkova D."/>
            <person name="Rychlik I."/>
        </authorList>
    </citation>
    <scope>NUCLEOTIDE SEQUENCE [LARGE SCALE GENOMIC DNA]</scope>
    <source>
        <strain evidence="2 3">An819</strain>
    </source>
</reference>
<dbReference type="RefSeq" id="WP_205110343.1">
    <property type="nucleotide sequence ID" value="NZ_CAWUJD010000001.1"/>
</dbReference>
<evidence type="ECO:0000256" key="1">
    <source>
        <dbReference type="SAM" id="SignalP"/>
    </source>
</evidence>
<proteinExistence type="predicted"/>
<dbReference type="Proteomes" id="UP000764045">
    <property type="component" value="Unassembled WGS sequence"/>
</dbReference>
<protein>
    <recommendedName>
        <fullName evidence="4">Leucine-rich repeat domain-containing protein</fullName>
    </recommendedName>
</protein>
<comment type="caution">
    <text evidence="2">The sequence shown here is derived from an EMBL/GenBank/DDBJ whole genome shotgun (WGS) entry which is preliminary data.</text>
</comment>
<feature type="signal peptide" evidence="1">
    <location>
        <begin position="1"/>
        <end position="19"/>
    </location>
</feature>
<sequence length="381" mass="41211">MKKMITFIALAFMALSMTAQESTTVTVHVDGSRLEDLLTDEQKAGVTNLKITGSLAEEDYAYLRNSLFLQLDTLDLLDADIDTIPSNVFNWNRTGVYTADFRVILPKTLKHLADSAFSMGDADLVFELAGPFPTLDKYVYGGAGESRCNIDLSESNESCVMDGEFLCSADGSVLFFVNDMERDGLGGSLPAGVSTIYSSAFANCVIGDKLVIPASVDSIGDMAFLNAELAIPISFHYSHHLPGLLFEATVPPRLGDDVFMDGSGYGGIDCVYVPEESIELYEQAEGWKDIGILSMENYLSIKAIEGENGSVDVSDGGEAYTLQSSKPISRVVCYSVGGQMLRDVPVMAETAVIAKSEIPGPYMLVRIYFDDGTGQVVKLSR</sequence>
<evidence type="ECO:0008006" key="4">
    <source>
        <dbReference type="Google" id="ProtNLM"/>
    </source>
</evidence>
<dbReference type="EMBL" id="JACJJL010000017">
    <property type="protein sequence ID" value="MBM6662160.1"/>
    <property type="molecule type" value="Genomic_DNA"/>
</dbReference>
<keyword evidence="1" id="KW-0732">Signal</keyword>